<keyword evidence="7" id="KW-1185">Reference proteome</keyword>
<dbReference type="InterPro" id="IPR021858">
    <property type="entry name" value="Fun_TF"/>
</dbReference>
<dbReference type="Pfam" id="PF00172">
    <property type="entry name" value="Zn_clus"/>
    <property type="match status" value="1"/>
</dbReference>
<dbReference type="GO" id="GO:0008270">
    <property type="term" value="F:zinc ion binding"/>
    <property type="evidence" value="ECO:0007669"/>
    <property type="project" value="InterPro"/>
</dbReference>
<dbReference type="GO" id="GO:0009893">
    <property type="term" value="P:positive regulation of metabolic process"/>
    <property type="evidence" value="ECO:0007669"/>
    <property type="project" value="UniProtKB-ARBA"/>
</dbReference>
<evidence type="ECO:0000256" key="3">
    <source>
        <dbReference type="ARBA" id="ARBA00023163"/>
    </source>
</evidence>
<dbReference type="InterPro" id="IPR053178">
    <property type="entry name" value="Osmoadaptation_assoc"/>
</dbReference>
<proteinExistence type="predicted"/>
<keyword evidence="1" id="KW-0805">Transcription regulation</keyword>
<dbReference type="InterPro" id="IPR001138">
    <property type="entry name" value="Zn2Cys6_DnaBD"/>
</dbReference>
<keyword evidence="3" id="KW-0804">Transcription</keyword>
<dbReference type="PROSITE" id="PS50048">
    <property type="entry name" value="ZN2_CY6_FUNGAL_2"/>
    <property type="match status" value="1"/>
</dbReference>
<dbReference type="RefSeq" id="XP_024702012.1">
    <property type="nucleotide sequence ID" value="XM_024850969.1"/>
</dbReference>
<dbReference type="Gene3D" id="4.10.240.10">
    <property type="entry name" value="Zn(2)-C6 fungal-type DNA-binding domain"/>
    <property type="match status" value="1"/>
</dbReference>
<dbReference type="SMART" id="SM00066">
    <property type="entry name" value="GAL4"/>
    <property type="match status" value="1"/>
</dbReference>
<gene>
    <name evidence="6" type="ORF">P170DRAFT_448500</name>
</gene>
<dbReference type="GO" id="GO:0000981">
    <property type="term" value="F:DNA-binding transcription factor activity, RNA polymerase II-specific"/>
    <property type="evidence" value="ECO:0007669"/>
    <property type="project" value="InterPro"/>
</dbReference>
<dbReference type="SUPFAM" id="SSF57701">
    <property type="entry name" value="Zn2/Cys6 DNA-binding domain"/>
    <property type="match status" value="1"/>
</dbReference>
<evidence type="ECO:0000256" key="1">
    <source>
        <dbReference type="ARBA" id="ARBA00023015"/>
    </source>
</evidence>
<dbReference type="AlphaFoldDB" id="A0A2I2G1G0"/>
<comment type="caution">
    <text evidence="6">The sequence shown here is derived from an EMBL/GenBank/DDBJ whole genome shotgun (WGS) entry which is preliminary data.</text>
</comment>
<dbReference type="Proteomes" id="UP000234275">
    <property type="component" value="Unassembled WGS sequence"/>
</dbReference>
<dbReference type="VEuPathDB" id="FungiDB:P170DRAFT_448500"/>
<protein>
    <recommendedName>
        <fullName evidence="5">Zn(2)-C6 fungal-type domain-containing protein</fullName>
    </recommendedName>
</protein>
<accession>A0A2I2G1G0</accession>
<reference evidence="6 7" key="1">
    <citation type="submission" date="2016-12" db="EMBL/GenBank/DDBJ databases">
        <title>The genomes of Aspergillus section Nigri reveals drivers in fungal speciation.</title>
        <authorList>
            <consortium name="DOE Joint Genome Institute"/>
            <person name="Vesth T.C."/>
            <person name="Nybo J."/>
            <person name="Theobald S."/>
            <person name="Brandl J."/>
            <person name="Frisvad J.C."/>
            <person name="Nielsen K.F."/>
            <person name="Lyhne E.K."/>
            <person name="Kogle M.E."/>
            <person name="Kuo A."/>
            <person name="Riley R."/>
            <person name="Clum A."/>
            <person name="Nolan M."/>
            <person name="Lipzen A."/>
            <person name="Salamov A."/>
            <person name="Henrissat B."/>
            <person name="Wiebenga A."/>
            <person name="De Vries R.P."/>
            <person name="Grigoriev I.V."/>
            <person name="Mortensen U.H."/>
            <person name="Andersen M.R."/>
            <person name="Baker S.E."/>
        </authorList>
    </citation>
    <scope>NUCLEOTIDE SEQUENCE [LARGE SCALE GENOMIC DNA]</scope>
    <source>
        <strain evidence="6 7">IBT 23096</strain>
    </source>
</reference>
<dbReference type="PROSITE" id="PS00463">
    <property type="entry name" value="ZN2_CY6_FUNGAL_1"/>
    <property type="match status" value="1"/>
</dbReference>
<dbReference type="InterPro" id="IPR036864">
    <property type="entry name" value="Zn2-C6_fun-type_DNA-bd_sf"/>
</dbReference>
<dbReference type="OrthoDB" id="4491390at2759"/>
<keyword evidence="4" id="KW-0539">Nucleus</keyword>
<dbReference type="PANTHER" id="PTHR38111:SF11">
    <property type="entry name" value="TRANSCRIPTION FACTOR DOMAIN-CONTAINING PROTEIN-RELATED"/>
    <property type="match status" value="1"/>
</dbReference>
<evidence type="ECO:0000256" key="2">
    <source>
        <dbReference type="ARBA" id="ARBA00023125"/>
    </source>
</evidence>
<sequence length="531" mass="59163">MGGVPFKSTGCNTCRRRKVKCDETKPECLRCVKNGHVCTGYERNRVFIHKSSDTMEDNPQKPIQRSKAVAYNSGARRPTQLEPEIPRLNVNTEVRSQLLQSFIDWYSPPSQYLAGDSKRHILEILPDLSRGSQLLDKAITSLSSAFLAKQNKDDHLLQYSTRLYGNAIRMLHGQINSGNILGMDVLYTTVIFQIYELINCSPPGFMAWIAHVQGSNAVIGQCAERKDESIAEQLFHRQLKYVTLCDAIGKRKAPAFLSSPAWQTGSSQGTGKSEPIDELIDKLAECTVLMERVDHYVQCNGHGIIHNRQTGEQLLSSCLSLERRLHETCISMQRKLGGPSTLPPNTPILQGFRSSLFTDIFSDHLQFPSLTCAEAHQTYWTTLVLLYPLIDQLLGILGQPGDAYTLAKSYSPSSDQTDCGTTPDSESAADFTALTEHYADEVCRTVLYCIQPEMKTMGAQMMLAPLSQAAQFYNVQEIIPKHQWCQSVFMASSHLGLGIGPLLKDMVWPKYRISQRQKSSSSGVESPETGS</sequence>
<organism evidence="6 7">
    <name type="scientific">Aspergillus steynii IBT 23096</name>
    <dbReference type="NCBI Taxonomy" id="1392250"/>
    <lineage>
        <taxon>Eukaryota</taxon>
        <taxon>Fungi</taxon>
        <taxon>Dikarya</taxon>
        <taxon>Ascomycota</taxon>
        <taxon>Pezizomycotina</taxon>
        <taxon>Eurotiomycetes</taxon>
        <taxon>Eurotiomycetidae</taxon>
        <taxon>Eurotiales</taxon>
        <taxon>Aspergillaceae</taxon>
        <taxon>Aspergillus</taxon>
        <taxon>Aspergillus subgen. Circumdati</taxon>
    </lineage>
</organism>
<dbReference type="GeneID" id="36558668"/>
<dbReference type="Pfam" id="PF11951">
    <property type="entry name" value="Fungal_trans_2"/>
    <property type="match status" value="1"/>
</dbReference>
<name>A0A2I2G1G0_9EURO</name>
<dbReference type="PANTHER" id="PTHR38111">
    <property type="entry name" value="ZN(2)-C6 FUNGAL-TYPE DOMAIN-CONTAINING PROTEIN-RELATED"/>
    <property type="match status" value="1"/>
</dbReference>
<keyword evidence="2" id="KW-0238">DNA-binding</keyword>
<evidence type="ECO:0000259" key="5">
    <source>
        <dbReference type="PROSITE" id="PS50048"/>
    </source>
</evidence>
<dbReference type="STRING" id="1392250.A0A2I2G1G0"/>
<feature type="domain" description="Zn(2)-C6 fungal-type" evidence="5">
    <location>
        <begin position="10"/>
        <end position="39"/>
    </location>
</feature>
<dbReference type="CDD" id="cd00067">
    <property type="entry name" value="GAL4"/>
    <property type="match status" value="1"/>
</dbReference>
<dbReference type="GO" id="GO:0003677">
    <property type="term" value="F:DNA binding"/>
    <property type="evidence" value="ECO:0007669"/>
    <property type="project" value="UniProtKB-KW"/>
</dbReference>
<evidence type="ECO:0000313" key="7">
    <source>
        <dbReference type="Proteomes" id="UP000234275"/>
    </source>
</evidence>
<dbReference type="EMBL" id="MSFO01000006">
    <property type="protein sequence ID" value="PLB46710.1"/>
    <property type="molecule type" value="Genomic_DNA"/>
</dbReference>
<evidence type="ECO:0000256" key="4">
    <source>
        <dbReference type="ARBA" id="ARBA00023242"/>
    </source>
</evidence>
<evidence type="ECO:0000313" key="6">
    <source>
        <dbReference type="EMBL" id="PLB46710.1"/>
    </source>
</evidence>